<keyword evidence="2" id="KW-1185">Reference proteome</keyword>
<protein>
    <recommendedName>
        <fullName evidence="3">Lipocalin-like protein</fullName>
    </recommendedName>
</protein>
<name>A0A562TLS8_9SPHI</name>
<dbReference type="RefSeq" id="WP_144916669.1">
    <property type="nucleotide sequence ID" value="NZ_VLLI01000021.1"/>
</dbReference>
<organism evidence="1 2">
    <name type="scientific">Mucilaginibacter frigoritolerans</name>
    <dbReference type="NCBI Taxonomy" id="652788"/>
    <lineage>
        <taxon>Bacteria</taxon>
        <taxon>Pseudomonadati</taxon>
        <taxon>Bacteroidota</taxon>
        <taxon>Sphingobacteriia</taxon>
        <taxon>Sphingobacteriales</taxon>
        <taxon>Sphingobacteriaceae</taxon>
        <taxon>Mucilaginibacter</taxon>
    </lineage>
</organism>
<evidence type="ECO:0000313" key="1">
    <source>
        <dbReference type="EMBL" id="TWI94188.1"/>
    </source>
</evidence>
<reference evidence="1 2" key="1">
    <citation type="submission" date="2019-07" db="EMBL/GenBank/DDBJ databases">
        <title>Genomic Encyclopedia of Archaeal and Bacterial Type Strains, Phase II (KMG-II): from individual species to whole genera.</title>
        <authorList>
            <person name="Goeker M."/>
        </authorList>
    </citation>
    <scope>NUCLEOTIDE SEQUENCE [LARGE SCALE GENOMIC DNA]</scope>
    <source>
        <strain evidence="1 2">ATCC BAA-1854</strain>
    </source>
</reference>
<dbReference type="OrthoDB" id="799431at2"/>
<dbReference type="AlphaFoldDB" id="A0A562TLS8"/>
<dbReference type="PROSITE" id="PS51257">
    <property type="entry name" value="PROKAR_LIPOPROTEIN"/>
    <property type="match status" value="1"/>
</dbReference>
<comment type="caution">
    <text evidence="1">The sequence shown here is derived from an EMBL/GenBank/DDBJ whole genome shotgun (WGS) entry which is preliminary data.</text>
</comment>
<dbReference type="Proteomes" id="UP000317010">
    <property type="component" value="Unassembled WGS sequence"/>
</dbReference>
<evidence type="ECO:0008006" key="3">
    <source>
        <dbReference type="Google" id="ProtNLM"/>
    </source>
</evidence>
<gene>
    <name evidence="1" type="ORF">JN11_04794</name>
</gene>
<accession>A0A562TLS8</accession>
<dbReference type="EMBL" id="VLLI01000021">
    <property type="protein sequence ID" value="TWI94188.1"/>
    <property type="molecule type" value="Genomic_DNA"/>
</dbReference>
<proteinExistence type="predicted"/>
<evidence type="ECO:0000313" key="2">
    <source>
        <dbReference type="Proteomes" id="UP000317010"/>
    </source>
</evidence>
<sequence>MKNIYTPIFIIGILLSLYSCHKTDSADFISTTSTTSNSAVYNTAMVGKWNIVSDSTYVGAGSGNHAVDYAGTAGDYFIILANGTIYTKEGSQLDTLSYHMSSDTGIVISSFGVILNGVPQVSKIITYTSTSLVIASPESLTPGGIFWRKVTLSK</sequence>